<evidence type="ECO:0000313" key="3">
    <source>
        <dbReference type="Proteomes" id="UP000824890"/>
    </source>
</evidence>
<organism evidence="2 3">
    <name type="scientific">Brassica napus</name>
    <name type="common">Rape</name>
    <dbReference type="NCBI Taxonomy" id="3708"/>
    <lineage>
        <taxon>Eukaryota</taxon>
        <taxon>Viridiplantae</taxon>
        <taxon>Streptophyta</taxon>
        <taxon>Embryophyta</taxon>
        <taxon>Tracheophyta</taxon>
        <taxon>Spermatophyta</taxon>
        <taxon>Magnoliopsida</taxon>
        <taxon>eudicotyledons</taxon>
        <taxon>Gunneridae</taxon>
        <taxon>Pentapetalae</taxon>
        <taxon>rosids</taxon>
        <taxon>malvids</taxon>
        <taxon>Brassicales</taxon>
        <taxon>Brassicaceae</taxon>
        <taxon>Brassiceae</taxon>
        <taxon>Brassica</taxon>
    </lineage>
</organism>
<comment type="caution">
    <text evidence="2">The sequence shown here is derived from an EMBL/GenBank/DDBJ whole genome shotgun (WGS) entry which is preliminary data.</text>
</comment>
<keyword evidence="1" id="KW-0812">Transmembrane</keyword>
<feature type="transmembrane region" description="Helical" evidence="1">
    <location>
        <begin position="6"/>
        <end position="30"/>
    </location>
</feature>
<proteinExistence type="predicted"/>
<gene>
    <name evidence="2" type="ORF">HID58_048789</name>
</gene>
<reference evidence="2 3" key="1">
    <citation type="submission" date="2021-05" db="EMBL/GenBank/DDBJ databases">
        <title>Genome Assembly of Synthetic Allotetraploid Brassica napus Reveals Homoeologous Exchanges between Subgenomes.</title>
        <authorList>
            <person name="Davis J.T."/>
        </authorList>
    </citation>
    <scope>NUCLEOTIDE SEQUENCE [LARGE SCALE GENOMIC DNA]</scope>
    <source>
        <strain evidence="3">cv. Da-Ae</strain>
        <tissue evidence="2">Seedling</tissue>
    </source>
</reference>
<keyword evidence="1" id="KW-1133">Transmembrane helix</keyword>
<name>A0ABQ8B347_BRANA</name>
<accession>A0ABQ8B347</accession>
<protein>
    <submittedName>
        <fullName evidence="2">Uncharacterized protein</fullName>
    </submittedName>
</protein>
<dbReference type="Proteomes" id="UP000824890">
    <property type="component" value="Unassembled WGS sequence"/>
</dbReference>
<keyword evidence="3" id="KW-1185">Reference proteome</keyword>
<evidence type="ECO:0000256" key="1">
    <source>
        <dbReference type="SAM" id="Phobius"/>
    </source>
</evidence>
<dbReference type="EMBL" id="JAGKQM010000012">
    <property type="protein sequence ID" value="KAH0899221.1"/>
    <property type="molecule type" value="Genomic_DNA"/>
</dbReference>
<sequence>MVGRDHLIFGIALHLLGTFFNVIMIVEIMTEELVDLFKHKVMLKVSILSALHEGPDLFLIESNDAEEISLEGDRSVLQRQLDAYSQACDDQQTPGAKRHGQPVCFGFLVR</sequence>
<keyword evidence="1" id="KW-0472">Membrane</keyword>
<evidence type="ECO:0000313" key="2">
    <source>
        <dbReference type="EMBL" id="KAH0899221.1"/>
    </source>
</evidence>